<feature type="signal peptide" evidence="1">
    <location>
        <begin position="1"/>
        <end position="30"/>
    </location>
</feature>
<protein>
    <recommendedName>
        <fullName evidence="2">Ice-binding protein C-terminal domain-containing protein</fullName>
    </recommendedName>
</protein>
<dbReference type="Proteomes" id="UP000235116">
    <property type="component" value="Chromosome"/>
</dbReference>
<name>A0A2K9LPB5_9GAMM</name>
<dbReference type="InterPro" id="IPR013424">
    <property type="entry name" value="Ice-binding_C"/>
</dbReference>
<dbReference type="Pfam" id="PF07589">
    <property type="entry name" value="PEP-CTERM"/>
    <property type="match status" value="1"/>
</dbReference>
<dbReference type="AlphaFoldDB" id="A0A2K9LPB5"/>
<reference evidence="4" key="1">
    <citation type="submission" date="2017-08" db="EMBL/GenBank/DDBJ databases">
        <title>Direct submision.</title>
        <authorList>
            <person name="Kim S.-J."/>
            <person name="Rhee S.-K."/>
        </authorList>
    </citation>
    <scope>NUCLEOTIDE SEQUENCE [LARGE SCALE GENOMIC DNA]</scope>
    <source>
        <strain evidence="4">GI5</strain>
    </source>
</reference>
<proteinExistence type="predicted"/>
<accession>A0A2K9LPB5</accession>
<sequence>MDYYEDILMKITYRALSAALLLGAAGVAHSAIIIDNNTGGLYNNGIGDLSLYYDASQFPGPNSSEGDPTANPLAEPTFFTPEFGADWLNGDYTGGTWASSLNIPNNWAVNSEVAIVYDFDLLELTDIHIDFGVDNGIYVWLDGTYVFGAMAPGGASINEYDLDLTALSAGSHSLQILLEDHGGATGYQIAVDAVTSTAVVPVPEPGSMALIGLGLLGLMGSRRLRR</sequence>
<evidence type="ECO:0000313" key="3">
    <source>
        <dbReference type="EMBL" id="AUM13305.1"/>
    </source>
</evidence>
<evidence type="ECO:0000256" key="1">
    <source>
        <dbReference type="SAM" id="SignalP"/>
    </source>
</evidence>
<dbReference type="KEGG" id="kak:Kalk_13115"/>
<feature type="chain" id="PRO_5014778646" description="Ice-binding protein C-terminal domain-containing protein" evidence="1">
    <location>
        <begin position="31"/>
        <end position="226"/>
    </location>
</feature>
<gene>
    <name evidence="3" type="ORF">Kalk_13115</name>
</gene>
<dbReference type="NCBIfam" id="TIGR02595">
    <property type="entry name" value="PEP_CTERM"/>
    <property type="match status" value="1"/>
</dbReference>
<keyword evidence="4" id="KW-1185">Reference proteome</keyword>
<organism evidence="3 4">
    <name type="scientific">Ketobacter alkanivorans</name>
    <dbReference type="NCBI Taxonomy" id="1917421"/>
    <lineage>
        <taxon>Bacteria</taxon>
        <taxon>Pseudomonadati</taxon>
        <taxon>Pseudomonadota</taxon>
        <taxon>Gammaproteobacteria</taxon>
        <taxon>Pseudomonadales</taxon>
        <taxon>Ketobacteraceae</taxon>
        <taxon>Ketobacter</taxon>
    </lineage>
</organism>
<keyword evidence="1" id="KW-0732">Signal</keyword>
<dbReference type="EMBL" id="CP022684">
    <property type="protein sequence ID" value="AUM13305.1"/>
    <property type="molecule type" value="Genomic_DNA"/>
</dbReference>
<feature type="domain" description="Ice-binding protein C-terminal" evidence="2">
    <location>
        <begin position="201"/>
        <end position="223"/>
    </location>
</feature>
<evidence type="ECO:0000259" key="2">
    <source>
        <dbReference type="Pfam" id="PF07589"/>
    </source>
</evidence>
<evidence type="ECO:0000313" key="4">
    <source>
        <dbReference type="Proteomes" id="UP000235116"/>
    </source>
</evidence>